<evidence type="ECO:0000256" key="3">
    <source>
        <dbReference type="ARBA" id="ARBA00022723"/>
    </source>
</evidence>
<dbReference type="GO" id="GO:0004252">
    <property type="term" value="F:serine-type endopeptidase activity"/>
    <property type="evidence" value="ECO:0007669"/>
    <property type="project" value="UniProtKB-UniRule"/>
</dbReference>
<dbReference type="PANTHER" id="PTHR43806">
    <property type="entry name" value="PEPTIDASE S8"/>
    <property type="match status" value="1"/>
</dbReference>
<reference evidence="9 10" key="1">
    <citation type="submission" date="2019-03" db="EMBL/GenBank/DDBJ databases">
        <title>Genomic Encyclopedia of Type Strains, Phase IV (KMG-IV): sequencing the most valuable type-strain genomes for metagenomic binning, comparative biology and taxonomic classification.</title>
        <authorList>
            <person name="Goeker M."/>
        </authorList>
    </citation>
    <scope>NUCLEOTIDE SEQUENCE [LARGE SCALE GENOMIC DNA]</scope>
    <source>
        <strain evidence="9 10">DSM 11170</strain>
    </source>
</reference>
<dbReference type="InterPro" id="IPR036852">
    <property type="entry name" value="Peptidase_S8/S53_dom_sf"/>
</dbReference>
<keyword evidence="3" id="KW-0479">Metal-binding</keyword>
<dbReference type="Pfam" id="PF00082">
    <property type="entry name" value="Peptidase_S8"/>
    <property type="match status" value="1"/>
</dbReference>
<feature type="active site" description="Charge relay system" evidence="6">
    <location>
        <position position="247"/>
    </location>
</feature>
<accession>A0A4R2RP81</accession>
<evidence type="ECO:0000256" key="2">
    <source>
        <dbReference type="ARBA" id="ARBA00022670"/>
    </source>
</evidence>
<sequence length="305" mass="33124">MNFDLHDTDLHLFPYRIVRIMQRVPAQVMDYGISLVNAPAVWRKTKGQNIRVGILDTGIDRSHPDLKPNIHGGYNFINNTKQFDDDNGHGTHVAGIIAGTDNGVGIVGVAPQAQIYALKVLNNRGVGSDRNIIAGLEWSIINKMDVINLSFGSSKSNAQVRDALVKVKKAGIVAVAAAGNDANKNGTDTVDYPGRWSDLVITVAAVDQHLQRASFSSQGPEVMLAAPGVDILSTYPNNRYVRLSGTSMAAPHVTGVVALLQSYAKAVRNKRFMPDQVRQQLLEHAIDLGQPGRDRNYGYGLIHLA</sequence>
<dbReference type="PROSITE" id="PS51892">
    <property type="entry name" value="SUBTILASE"/>
    <property type="match status" value="1"/>
</dbReference>
<dbReference type="EMBL" id="SLXT01000032">
    <property type="protein sequence ID" value="TCP60995.1"/>
    <property type="molecule type" value="Genomic_DNA"/>
</dbReference>
<evidence type="ECO:0000313" key="10">
    <source>
        <dbReference type="Proteomes" id="UP000294813"/>
    </source>
</evidence>
<dbReference type="InterPro" id="IPR022398">
    <property type="entry name" value="Peptidase_S8_His-AS"/>
</dbReference>
<dbReference type="InterPro" id="IPR015500">
    <property type="entry name" value="Peptidase_S8_subtilisin-rel"/>
</dbReference>
<dbReference type="CDD" id="cd07477">
    <property type="entry name" value="Peptidases_S8_Subtilisin_subset"/>
    <property type="match status" value="1"/>
</dbReference>
<feature type="active site" description="Charge relay system" evidence="6">
    <location>
        <position position="56"/>
    </location>
</feature>
<keyword evidence="10" id="KW-1185">Reference proteome</keyword>
<dbReference type="PROSITE" id="PS00136">
    <property type="entry name" value="SUBTILASE_ASP"/>
    <property type="match status" value="1"/>
</dbReference>
<dbReference type="SUPFAM" id="SSF52743">
    <property type="entry name" value="Subtilisin-like"/>
    <property type="match status" value="1"/>
</dbReference>
<proteinExistence type="inferred from homology"/>
<dbReference type="PROSITE" id="PS00138">
    <property type="entry name" value="SUBTILASE_SER"/>
    <property type="match status" value="1"/>
</dbReference>
<evidence type="ECO:0000259" key="8">
    <source>
        <dbReference type="Pfam" id="PF00082"/>
    </source>
</evidence>
<dbReference type="AlphaFoldDB" id="A0A4R2RP81"/>
<organism evidence="9 10">
    <name type="scientific">Heliophilum fasciatum</name>
    <dbReference type="NCBI Taxonomy" id="35700"/>
    <lineage>
        <taxon>Bacteria</taxon>
        <taxon>Bacillati</taxon>
        <taxon>Bacillota</taxon>
        <taxon>Clostridia</taxon>
        <taxon>Eubacteriales</taxon>
        <taxon>Heliobacteriaceae</taxon>
        <taxon>Heliophilum</taxon>
    </lineage>
</organism>
<evidence type="ECO:0000256" key="4">
    <source>
        <dbReference type="ARBA" id="ARBA00022801"/>
    </source>
</evidence>
<dbReference type="Gene3D" id="3.40.50.200">
    <property type="entry name" value="Peptidase S8/S53 domain"/>
    <property type="match status" value="1"/>
</dbReference>
<dbReference type="InterPro" id="IPR023828">
    <property type="entry name" value="Peptidase_S8_Ser-AS"/>
</dbReference>
<evidence type="ECO:0000313" key="9">
    <source>
        <dbReference type="EMBL" id="TCP60995.1"/>
    </source>
</evidence>
<dbReference type="InterPro" id="IPR034202">
    <property type="entry name" value="Subtilisin_Carlsberg-like"/>
</dbReference>
<protein>
    <submittedName>
        <fullName evidence="9">Subtilase family protein</fullName>
    </submittedName>
</protein>
<dbReference type="PRINTS" id="PR00723">
    <property type="entry name" value="SUBTILISIN"/>
</dbReference>
<dbReference type="PANTHER" id="PTHR43806:SF11">
    <property type="entry name" value="CEREVISIN-RELATED"/>
    <property type="match status" value="1"/>
</dbReference>
<dbReference type="PROSITE" id="PS00137">
    <property type="entry name" value="SUBTILASE_HIS"/>
    <property type="match status" value="1"/>
</dbReference>
<feature type="domain" description="Peptidase S8/S53" evidence="8">
    <location>
        <begin position="47"/>
        <end position="300"/>
    </location>
</feature>
<keyword evidence="4 6" id="KW-0378">Hydrolase</keyword>
<evidence type="ECO:0000256" key="6">
    <source>
        <dbReference type="PROSITE-ProRule" id="PRU01240"/>
    </source>
</evidence>
<gene>
    <name evidence="9" type="ORF">EDD73_13224</name>
</gene>
<comment type="caution">
    <text evidence="9">The sequence shown here is derived from an EMBL/GenBank/DDBJ whole genome shotgun (WGS) entry which is preliminary data.</text>
</comment>
<dbReference type="InterPro" id="IPR050131">
    <property type="entry name" value="Peptidase_S8_subtilisin-like"/>
</dbReference>
<keyword evidence="5 6" id="KW-0720">Serine protease</keyword>
<dbReference type="RefSeq" id="WP_207668887.1">
    <property type="nucleotide sequence ID" value="NZ_JAOQNU010000033.1"/>
</dbReference>
<comment type="similarity">
    <text evidence="1 6 7">Belongs to the peptidase S8 family.</text>
</comment>
<name>A0A4R2RP81_9FIRM</name>
<feature type="active site" description="Charge relay system" evidence="6">
    <location>
        <position position="89"/>
    </location>
</feature>
<dbReference type="Proteomes" id="UP000294813">
    <property type="component" value="Unassembled WGS sequence"/>
</dbReference>
<dbReference type="GO" id="GO:0046872">
    <property type="term" value="F:metal ion binding"/>
    <property type="evidence" value="ECO:0007669"/>
    <property type="project" value="UniProtKB-KW"/>
</dbReference>
<dbReference type="InterPro" id="IPR000209">
    <property type="entry name" value="Peptidase_S8/S53_dom"/>
</dbReference>
<keyword evidence="2 6" id="KW-0645">Protease</keyword>
<evidence type="ECO:0000256" key="7">
    <source>
        <dbReference type="RuleBase" id="RU003355"/>
    </source>
</evidence>
<dbReference type="GO" id="GO:0006508">
    <property type="term" value="P:proteolysis"/>
    <property type="evidence" value="ECO:0007669"/>
    <property type="project" value="UniProtKB-KW"/>
</dbReference>
<evidence type="ECO:0000256" key="1">
    <source>
        <dbReference type="ARBA" id="ARBA00011073"/>
    </source>
</evidence>
<dbReference type="InterPro" id="IPR023827">
    <property type="entry name" value="Peptidase_S8_Asp-AS"/>
</dbReference>
<evidence type="ECO:0000256" key="5">
    <source>
        <dbReference type="ARBA" id="ARBA00022825"/>
    </source>
</evidence>